<dbReference type="AlphaFoldDB" id="A0AA36HWZ4"/>
<proteinExistence type="predicted"/>
<evidence type="ECO:0000313" key="1">
    <source>
        <dbReference type="EMBL" id="CAJ1376611.1"/>
    </source>
</evidence>
<accession>A0AA36HWZ4</accession>
<dbReference type="PROSITE" id="PS51257">
    <property type="entry name" value="PROKAR_LIPOPROTEIN"/>
    <property type="match status" value="1"/>
</dbReference>
<dbReference type="EMBL" id="CAUJNA010000409">
    <property type="protein sequence ID" value="CAJ1376611.1"/>
    <property type="molecule type" value="Genomic_DNA"/>
</dbReference>
<reference evidence="1" key="1">
    <citation type="submission" date="2023-08" db="EMBL/GenBank/DDBJ databases">
        <authorList>
            <person name="Chen Y."/>
            <person name="Shah S."/>
            <person name="Dougan E. K."/>
            <person name="Thang M."/>
            <person name="Chan C."/>
        </authorList>
    </citation>
    <scope>NUCLEOTIDE SEQUENCE</scope>
</reference>
<name>A0AA36HWZ4_9DINO</name>
<protein>
    <submittedName>
        <fullName evidence="1">Uncharacterized protein</fullName>
    </submittedName>
</protein>
<dbReference type="Proteomes" id="UP001178507">
    <property type="component" value="Unassembled WGS sequence"/>
</dbReference>
<sequence length="229" mass="25185">MACVKLGPGVPTWPGGASCVRSDRLEGLRPLPRRTPGAAFQASQLVLPLCFLQLSRCRPSRASRASRACASGAWRSHARGRVRMRAEPGAALTQEPWRLVLPALAASLVSFALYPSVSLLVASQLDSVALVVIKGDVSQFMQNFFNFNSLLFSFFISQTYASLYQQQESLYVALYAEISEARSLLEQLTLVSQNRPSYGSMLASMPQPKTPGKRKVVTEWGNWTNPVEF</sequence>
<organism evidence="1 2">
    <name type="scientific">Effrenium voratum</name>
    <dbReference type="NCBI Taxonomy" id="2562239"/>
    <lineage>
        <taxon>Eukaryota</taxon>
        <taxon>Sar</taxon>
        <taxon>Alveolata</taxon>
        <taxon>Dinophyceae</taxon>
        <taxon>Suessiales</taxon>
        <taxon>Symbiodiniaceae</taxon>
        <taxon>Effrenium</taxon>
    </lineage>
</organism>
<gene>
    <name evidence="1" type="ORF">EVOR1521_LOCUS5633</name>
</gene>
<comment type="caution">
    <text evidence="1">The sequence shown here is derived from an EMBL/GenBank/DDBJ whole genome shotgun (WGS) entry which is preliminary data.</text>
</comment>
<evidence type="ECO:0000313" key="2">
    <source>
        <dbReference type="Proteomes" id="UP001178507"/>
    </source>
</evidence>
<keyword evidence="2" id="KW-1185">Reference proteome</keyword>